<proteinExistence type="predicted"/>
<reference evidence="1" key="1">
    <citation type="submission" date="2022-11" db="EMBL/GenBank/DDBJ databases">
        <authorList>
            <person name="Morgan W.R."/>
            <person name="Tartar A."/>
        </authorList>
    </citation>
    <scope>NUCLEOTIDE SEQUENCE</scope>
    <source>
        <strain evidence="1">ARSEF 373</strain>
    </source>
</reference>
<evidence type="ECO:0000313" key="1">
    <source>
        <dbReference type="EMBL" id="DBA03867.1"/>
    </source>
</evidence>
<organism evidence="1 2">
    <name type="scientific">Lagenidium giganteum</name>
    <dbReference type="NCBI Taxonomy" id="4803"/>
    <lineage>
        <taxon>Eukaryota</taxon>
        <taxon>Sar</taxon>
        <taxon>Stramenopiles</taxon>
        <taxon>Oomycota</taxon>
        <taxon>Peronosporomycetes</taxon>
        <taxon>Pythiales</taxon>
        <taxon>Pythiaceae</taxon>
    </lineage>
</organism>
<comment type="caution">
    <text evidence="1">The sequence shown here is derived from an EMBL/GenBank/DDBJ whole genome shotgun (WGS) entry which is preliminary data.</text>
</comment>
<sequence>MLLDFSKAYDTLDRGYLLRVLHWYGFPQRFVDIVQRLHTGTTATFLVENAESSGIALSCGIRQECPLAPLLFVLALEPLNGRISTHDEFEGVTSGRQRGGSTEMVRICGYADESRSWMALEYSSRSLDKGGLGVPDLRRHLFALSAAVTYRYAQQPQSIPTLHSRSLEDGYTIQPSRSAATAPKHGRTLFSTGVGVIKAQACAVHTPDESRVITQAWGNMARLSVRQKYWAKKSSTLMLEWSAVAATCQWPGAW</sequence>
<gene>
    <name evidence="1" type="ORF">N0F65_004557</name>
</gene>
<dbReference type="PANTHER" id="PTHR19446">
    <property type="entry name" value="REVERSE TRANSCRIPTASES"/>
    <property type="match status" value="1"/>
</dbReference>
<dbReference type="AlphaFoldDB" id="A0AAV2ZF69"/>
<protein>
    <recommendedName>
        <fullName evidence="3">Reverse transcriptase domain-containing protein</fullName>
    </recommendedName>
</protein>
<reference evidence="1" key="2">
    <citation type="journal article" date="2023" name="Microbiol Resour">
        <title>Decontamination and Annotation of the Draft Genome Sequence of the Oomycete Lagenidium giganteum ARSEF 373.</title>
        <authorList>
            <person name="Morgan W.R."/>
            <person name="Tartar A."/>
        </authorList>
    </citation>
    <scope>NUCLEOTIDE SEQUENCE</scope>
    <source>
        <strain evidence="1">ARSEF 373</strain>
    </source>
</reference>
<dbReference type="Proteomes" id="UP001146120">
    <property type="component" value="Unassembled WGS sequence"/>
</dbReference>
<dbReference type="EMBL" id="DAKRPA010000014">
    <property type="protein sequence ID" value="DBA03867.1"/>
    <property type="molecule type" value="Genomic_DNA"/>
</dbReference>
<accession>A0AAV2ZF69</accession>
<name>A0AAV2ZF69_9STRA</name>
<keyword evidence="2" id="KW-1185">Reference proteome</keyword>
<evidence type="ECO:0008006" key="3">
    <source>
        <dbReference type="Google" id="ProtNLM"/>
    </source>
</evidence>
<evidence type="ECO:0000313" key="2">
    <source>
        <dbReference type="Proteomes" id="UP001146120"/>
    </source>
</evidence>